<evidence type="ECO:0008006" key="4">
    <source>
        <dbReference type="Google" id="ProtNLM"/>
    </source>
</evidence>
<keyword evidence="3" id="KW-1185">Reference proteome</keyword>
<evidence type="ECO:0000256" key="1">
    <source>
        <dbReference type="ARBA" id="ARBA00023002"/>
    </source>
</evidence>
<dbReference type="OrthoDB" id="10265971at2759"/>
<dbReference type="GO" id="GO:0016491">
    <property type="term" value="F:oxidoreductase activity"/>
    <property type="evidence" value="ECO:0007669"/>
    <property type="project" value="UniProtKB-KW"/>
</dbReference>
<organism evidence="2 3">
    <name type="scientific">Thyridium curvatum</name>
    <dbReference type="NCBI Taxonomy" id="1093900"/>
    <lineage>
        <taxon>Eukaryota</taxon>
        <taxon>Fungi</taxon>
        <taxon>Dikarya</taxon>
        <taxon>Ascomycota</taxon>
        <taxon>Pezizomycotina</taxon>
        <taxon>Sordariomycetes</taxon>
        <taxon>Sordariomycetidae</taxon>
        <taxon>Thyridiales</taxon>
        <taxon>Thyridiaceae</taxon>
        <taxon>Thyridium</taxon>
    </lineage>
</organism>
<dbReference type="Pfam" id="PF14027">
    <property type="entry name" value="Questin_oxidase"/>
    <property type="match status" value="1"/>
</dbReference>
<proteinExistence type="predicted"/>
<dbReference type="InterPro" id="IPR025337">
    <property type="entry name" value="Questin_oxidase-like"/>
</dbReference>
<dbReference type="EMBL" id="SKBQ01000020">
    <property type="protein sequence ID" value="TPX15614.1"/>
    <property type="molecule type" value="Genomic_DNA"/>
</dbReference>
<dbReference type="Proteomes" id="UP000319257">
    <property type="component" value="Unassembled WGS sequence"/>
</dbReference>
<dbReference type="PANTHER" id="PTHR35870:SF6">
    <property type="entry name" value="MGS207 PROTEIN"/>
    <property type="match status" value="1"/>
</dbReference>
<evidence type="ECO:0000313" key="3">
    <source>
        <dbReference type="Proteomes" id="UP000319257"/>
    </source>
</evidence>
<dbReference type="AlphaFoldDB" id="A0A507BAI6"/>
<protein>
    <recommendedName>
        <fullName evidence="4">MGS207 protein</fullName>
    </recommendedName>
</protein>
<gene>
    <name evidence="2" type="ORF">E0L32_004312</name>
</gene>
<dbReference type="GeneID" id="41971759"/>
<dbReference type="STRING" id="1093900.A0A507BAI6"/>
<reference evidence="2 3" key="1">
    <citation type="submission" date="2019-06" db="EMBL/GenBank/DDBJ databases">
        <title>Draft genome sequence of the filamentous fungus Phialemoniopsis curvata isolated from diesel fuel.</title>
        <authorList>
            <person name="Varaljay V.A."/>
            <person name="Lyon W.J."/>
            <person name="Crouch A.L."/>
            <person name="Drake C.E."/>
            <person name="Hollomon J.M."/>
            <person name="Nadeau L.J."/>
            <person name="Nunn H.S."/>
            <person name="Stevenson B.S."/>
            <person name="Bojanowski C.L."/>
            <person name="Crookes-Goodson W.J."/>
        </authorList>
    </citation>
    <scope>NUCLEOTIDE SEQUENCE [LARGE SCALE GENOMIC DNA]</scope>
    <source>
        <strain evidence="2 3">D216</strain>
    </source>
</reference>
<name>A0A507BAI6_9PEZI</name>
<dbReference type="RefSeq" id="XP_030997325.1">
    <property type="nucleotide sequence ID" value="XM_031138709.1"/>
</dbReference>
<accession>A0A507BAI6</accession>
<comment type="caution">
    <text evidence="2">The sequence shown here is derived from an EMBL/GenBank/DDBJ whole genome shotgun (WGS) entry which is preliminary data.</text>
</comment>
<dbReference type="PANTHER" id="PTHR35870">
    <property type="entry name" value="PROTEIN, PUTATIVE (AFU_ORTHOLOGUE AFUA_5G03330)-RELATED"/>
    <property type="match status" value="1"/>
</dbReference>
<dbReference type="InParanoid" id="A0A507BAI6"/>
<evidence type="ECO:0000313" key="2">
    <source>
        <dbReference type="EMBL" id="TPX15614.1"/>
    </source>
</evidence>
<sequence>MAPAAINIKPVEVHNIETAPEKRPRTLKHLLRANHANHSIVYHNLSFDNHMAHILSSAYLLGADAAHLHHIYDVEASELEPWKESPNEILLSDWRDYLGDKHYQRAYIDFYEDQLALRFSYDWKKLVEEFMFNGKNPLVNGLIGGLGHPLIHLGYAFEIDNREVAIEALALSSVQYDFLHKYIDDPSYTKPSSFKMTSPTELLNKLAADERFDGLFKRPGFGNIDTIFKKHEALLLEYWNAWELADPTRQFEESQEAAVRLLVATVTNGTHAYNFFTVHLLTTSHAIRILLPYIPARFHANVVREWWLLALAVYVANLRPRIDPDNVPADLKGKGWSYVEDKALRGPWATDAHFVKAVRAMREAALTWGDVHEQYLAAAVRFVDDFEGWVFGG</sequence>
<keyword evidence="1" id="KW-0560">Oxidoreductase</keyword>